<dbReference type="EMBL" id="JAWZYT010003284">
    <property type="protein sequence ID" value="KAK4299211.1"/>
    <property type="molecule type" value="Genomic_DNA"/>
</dbReference>
<dbReference type="Pfam" id="PF07534">
    <property type="entry name" value="TLD"/>
    <property type="match status" value="1"/>
</dbReference>
<reference evidence="3" key="1">
    <citation type="submission" date="2023-11" db="EMBL/GenBank/DDBJ databases">
        <title>Genome assemblies of two species of porcelain crab, Petrolisthes cinctipes and Petrolisthes manimaculis (Anomura: Porcellanidae).</title>
        <authorList>
            <person name="Angst P."/>
        </authorList>
    </citation>
    <scope>NUCLEOTIDE SEQUENCE</scope>
    <source>
        <strain evidence="3">PB745_02</strain>
        <tissue evidence="3">Gill</tissue>
    </source>
</reference>
<organism evidence="3 4">
    <name type="scientific">Petrolisthes manimaculis</name>
    <dbReference type="NCBI Taxonomy" id="1843537"/>
    <lineage>
        <taxon>Eukaryota</taxon>
        <taxon>Metazoa</taxon>
        <taxon>Ecdysozoa</taxon>
        <taxon>Arthropoda</taxon>
        <taxon>Crustacea</taxon>
        <taxon>Multicrustacea</taxon>
        <taxon>Malacostraca</taxon>
        <taxon>Eumalacostraca</taxon>
        <taxon>Eucarida</taxon>
        <taxon>Decapoda</taxon>
        <taxon>Pleocyemata</taxon>
        <taxon>Anomura</taxon>
        <taxon>Galatheoidea</taxon>
        <taxon>Porcellanidae</taxon>
        <taxon>Petrolisthes</taxon>
    </lineage>
</organism>
<feature type="region of interest" description="Disordered" evidence="1">
    <location>
        <begin position="87"/>
        <end position="118"/>
    </location>
</feature>
<accession>A0AAE1TVM5</accession>
<evidence type="ECO:0000313" key="3">
    <source>
        <dbReference type="EMBL" id="KAK4299211.1"/>
    </source>
</evidence>
<keyword evidence="4" id="KW-1185">Reference proteome</keyword>
<evidence type="ECO:0000259" key="2">
    <source>
        <dbReference type="PROSITE" id="PS51886"/>
    </source>
</evidence>
<gene>
    <name evidence="3" type="ORF">Pmani_028503</name>
</gene>
<dbReference type="InterPro" id="IPR006571">
    <property type="entry name" value="TLDc_dom"/>
</dbReference>
<feature type="domain" description="TLDc" evidence="2">
    <location>
        <begin position="303"/>
        <end position="452"/>
    </location>
</feature>
<name>A0AAE1TVM5_9EUCA</name>
<proteinExistence type="predicted"/>
<evidence type="ECO:0000256" key="1">
    <source>
        <dbReference type="SAM" id="MobiDB-lite"/>
    </source>
</evidence>
<evidence type="ECO:0000313" key="4">
    <source>
        <dbReference type="Proteomes" id="UP001292094"/>
    </source>
</evidence>
<comment type="caution">
    <text evidence="3">The sequence shown here is derived from an EMBL/GenBank/DDBJ whole genome shotgun (WGS) entry which is preliminary data.</text>
</comment>
<dbReference type="SMART" id="SM00584">
    <property type="entry name" value="TLDc"/>
    <property type="match status" value="1"/>
</dbReference>
<dbReference type="AlphaFoldDB" id="A0AAE1TVM5"/>
<feature type="compositionally biased region" description="Basic and acidic residues" evidence="1">
    <location>
        <begin position="102"/>
        <end position="114"/>
    </location>
</feature>
<sequence length="516" mass="57985">MGNNTSQEHHQGSTSKKGFLWSGGLQSTSSHDYPDFLVKLAKVLVAKSLAEDHVEGVTQSIFLKHVCNTHEVFGKRLFNYIAKHWSGKSTTPTTPPSTPSHMDGKKKEGKEKSKGGNNCPHLSKSAFLAGASHIISLLTDKAQMEFYIKVFSDDEEKIGRSDVEELIFAAYHSSTTTHKTCCLPDDILAAVVTGVMHGKGSVNTKYLQGWLDQHCPRIVMWLHRSLTHILTTAHRTIPLNTQENQEDRETPILDCPNNSSCLNLHPALIWLLTCSIPRLYTRPIRAEQQRRPGDSMPSSPSHLLLDPHVFIEKMVSAVSPTHWLPLYNSDTDGLSINRFQHHVFGYQSATLMFLTAEEGNMFCLACDQTWRDSQHFWGGDDCLCLHLTPEYKIIEAGPKIAYFNVSSRGYPTGLQVGTDYTNRALTLDLDLTMLTYRRIPLRLKAIEVWGCGTVEAKNAQVDLKKRESRDTENRRKVKINKSDWLDNPDRYLIEMAGNRLNYAQYETNSPGGASGN</sequence>
<protein>
    <recommendedName>
        <fullName evidence="2">TLDc domain-containing protein</fullName>
    </recommendedName>
</protein>
<dbReference type="Proteomes" id="UP001292094">
    <property type="component" value="Unassembled WGS sequence"/>
</dbReference>
<dbReference type="PROSITE" id="PS51886">
    <property type="entry name" value="TLDC"/>
    <property type="match status" value="1"/>
</dbReference>